<dbReference type="InterPro" id="IPR009056">
    <property type="entry name" value="Cyt_c-like_dom"/>
</dbReference>
<dbReference type="PRINTS" id="PR00605">
    <property type="entry name" value="CYTCHROMECIC"/>
</dbReference>
<dbReference type="EMBL" id="ASTJ01000011">
    <property type="protein sequence ID" value="EPC04334.1"/>
    <property type="molecule type" value="Genomic_DNA"/>
</dbReference>
<evidence type="ECO:0000313" key="9">
    <source>
        <dbReference type="EMBL" id="EPC04334.1"/>
    </source>
</evidence>
<dbReference type="Gene3D" id="1.10.760.10">
    <property type="entry name" value="Cytochrome c-like domain"/>
    <property type="match status" value="1"/>
</dbReference>
<gene>
    <name evidence="9" type="ORF">L861_03165</name>
</gene>
<accession>S2L919</accession>
<reference evidence="9 10" key="1">
    <citation type="journal article" date="2013" name="Genome Announc.">
        <title>Draft genome sequence of the moderately halophilic gammaproteobacterium Halomonas anticariensis FP35.</title>
        <authorList>
            <person name="Tahrioui A."/>
            <person name="Quesada E."/>
            <person name="Llamas I."/>
        </authorList>
    </citation>
    <scope>NUCLEOTIDE SEQUENCE [LARGE SCALE GENOMIC DNA]</scope>
    <source>
        <strain evidence="10">DSM 16096 / CECT 5854 / LMG 22089 / FP35</strain>
    </source>
</reference>
<evidence type="ECO:0000256" key="1">
    <source>
        <dbReference type="ARBA" id="ARBA00022448"/>
    </source>
</evidence>
<dbReference type="STRING" id="1121939.L861_03165"/>
<dbReference type="InterPro" id="IPR008168">
    <property type="entry name" value="Cyt_C_IC"/>
</dbReference>
<feature type="signal peptide" evidence="7">
    <location>
        <begin position="1"/>
        <end position="21"/>
    </location>
</feature>
<comment type="caution">
    <text evidence="9">The sequence shown here is derived from an EMBL/GenBank/DDBJ whole genome shotgun (WGS) entry which is preliminary data.</text>
</comment>
<dbReference type="AlphaFoldDB" id="S2L919"/>
<evidence type="ECO:0000256" key="5">
    <source>
        <dbReference type="ARBA" id="ARBA00023004"/>
    </source>
</evidence>
<protein>
    <recommendedName>
        <fullName evidence="8">Cytochrome c domain-containing protein</fullName>
    </recommendedName>
</protein>
<keyword evidence="7" id="KW-0732">Signal</keyword>
<sequence length="105" mass="11006">MTKPFIPSFLLTALLSLSAMADEPFEIGKRLFTQGAKPPCATCHTLSDAGSSGQIGPNLDELAPTTDMVMSAVKGGVGVMPAYEETLSSDEIKALAHYVTTATDK</sequence>
<keyword evidence="4" id="KW-0249">Electron transport</keyword>
<dbReference type="SUPFAM" id="SSF46626">
    <property type="entry name" value="Cytochrome c"/>
    <property type="match status" value="1"/>
</dbReference>
<evidence type="ECO:0000256" key="3">
    <source>
        <dbReference type="ARBA" id="ARBA00022723"/>
    </source>
</evidence>
<keyword evidence="10" id="KW-1185">Reference proteome</keyword>
<dbReference type="Proteomes" id="UP000014463">
    <property type="component" value="Unassembled WGS sequence"/>
</dbReference>
<dbReference type="GO" id="GO:0009055">
    <property type="term" value="F:electron transfer activity"/>
    <property type="evidence" value="ECO:0007669"/>
    <property type="project" value="InterPro"/>
</dbReference>
<dbReference type="GO" id="GO:0005506">
    <property type="term" value="F:iron ion binding"/>
    <property type="evidence" value="ECO:0007669"/>
    <property type="project" value="InterPro"/>
</dbReference>
<evidence type="ECO:0000256" key="7">
    <source>
        <dbReference type="SAM" id="SignalP"/>
    </source>
</evidence>
<keyword evidence="2 6" id="KW-0349">Heme</keyword>
<evidence type="ECO:0000256" key="4">
    <source>
        <dbReference type="ARBA" id="ARBA00022982"/>
    </source>
</evidence>
<name>S2L919_LITA3</name>
<dbReference type="InterPro" id="IPR036909">
    <property type="entry name" value="Cyt_c-like_dom_sf"/>
</dbReference>
<keyword evidence="3 6" id="KW-0479">Metal-binding</keyword>
<evidence type="ECO:0000256" key="6">
    <source>
        <dbReference type="PROSITE-ProRule" id="PRU00433"/>
    </source>
</evidence>
<dbReference type="RefSeq" id="WP_016415069.1">
    <property type="nucleotide sequence ID" value="NZ_AUAB01000001.1"/>
</dbReference>
<dbReference type="eggNOG" id="COG2010">
    <property type="taxonomic scope" value="Bacteria"/>
</dbReference>
<keyword evidence="5 6" id="KW-0408">Iron</keyword>
<dbReference type="PROSITE" id="PS51007">
    <property type="entry name" value="CYTC"/>
    <property type="match status" value="1"/>
</dbReference>
<feature type="chain" id="PRO_5004510390" description="Cytochrome c domain-containing protein" evidence="7">
    <location>
        <begin position="22"/>
        <end position="105"/>
    </location>
</feature>
<evidence type="ECO:0000259" key="8">
    <source>
        <dbReference type="PROSITE" id="PS51007"/>
    </source>
</evidence>
<evidence type="ECO:0000313" key="10">
    <source>
        <dbReference type="Proteomes" id="UP000014463"/>
    </source>
</evidence>
<proteinExistence type="predicted"/>
<dbReference type="GO" id="GO:0020037">
    <property type="term" value="F:heme binding"/>
    <property type="evidence" value="ECO:0007669"/>
    <property type="project" value="InterPro"/>
</dbReference>
<feature type="domain" description="Cytochrome c" evidence="8">
    <location>
        <begin position="23"/>
        <end position="103"/>
    </location>
</feature>
<dbReference type="Pfam" id="PF13442">
    <property type="entry name" value="Cytochrome_CBB3"/>
    <property type="match status" value="1"/>
</dbReference>
<keyword evidence="1" id="KW-0813">Transport</keyword>
<organism evidence="9 10">
    <name type="scientific">Litchfieldella anticariensis (strain DSM 16096 / CECT 5854 / CIP 108499 / LMG 22089 / FP35)</name>
    <name type="common">Halomonas anticariensis</name>
    <dbReference type="NCBI Taxonomy" id="1121939"/>
    <lineage>
        <taxon>Bacteria</taxon>
        <taxon>Pseudomonadati</taxon>
        <taxon>Pseudomonadota</taxon>
        <taxon>Gammaproteobacteria</taxon>
        <taxon>Oceanospirillales</taxon>
        <taxon>Halomonadaceae</taxon>
        <taxon>Litchfieldella</taxon>
    </lineage>
</organism>
<dbReference type="PATRIC" id="fig|1121939.11.peg.590"/>
<evidence type="ECO:0000256" key="2">
    <source>
        <dbReference type="ARBA" id="ARBA00022617"/>
    </source>
</evidence>